<dbReference type="Proteomes" id="UP000662873">
    <property type="component" value="Chromosome"/>
</dbReference>
<dbReference type="EMBL" id="AP021858">
    <property type="protein sequence ID" value="BBO22927.1"/>
    <property type="molecule type" value="Genomic_DNA"/>
</dbReference>
<proteinExistence type="predicted"/>
<evidence type="ECO:0000313" key="2">
    <source>
        <dbReference type="Proteomes" id="UP000662873"/>
    </source>
</evidence>
<name>A0A809S2Y9_9BACT</name>
<reference evidence="1" key="1">
    <citation type="journal article" name="DNA Res.">
        <title>The physiological potential of anammox bacteria as revealed by their core genome structure.</title>
        <authorList>
            <person name="Okubo T."/>
            <person name="Toyoda A."/>
            <person name="Fukuhara K."/>
            <person name="Uchiyama I."/>
            <person name="Harigaya Y."/>
            <person name="Kuroiwa M."/>
            <person name="Suzuki T."/>
            <person name="Murakami Y."/>
            <person name="Suwa Y."/>
            <person name="Takami H."/>
        </authorList>
    </citation>
    <scope>NUCLEOTIDE SEQUENCE</scope>
    <source>
        <strain evidence="1">317325-2</strain>
    </source>
</reference>
<organism evidence="1 2">
    <name type="scientific">Candidatus Nitrosymbiomonas proteolyticus</name>
    <dbReference type="NCBI Taxonomy" id="2608984"/>
    <lineage>
        <taxon>Bacteria</taxon>
        <taxon>Bacillati</taxon>
        <taxon>Armatimonadota</taxon>
        <taxon>Armatimonadota incertae sedis</taxon>
        <taxon>Candidatus Nitrosymbiomonas</taxon>
    </lineage>
</organism>
<sequence>MQEELQYALRHTSKTELVVWGAASAGRFGSGLWRRGKSLYRIAKATGKLAYCEVREGIRAGQEGRLAEHGRDRASKVKAFGTKAATWIRDHAQELPSVARSLKDHPAEAAPRMLGATLGFLSGSGGFDANGGVLSPDMDLMFGIGAHRSVLTHTLILGAAAEATILSFAELAKIIHQKLPRDHDILWDHLASHGQNFAIGLATGYGVGLAYHLGVDATVQAAPLHGIPVPMPMEAHQAVMLGSSVAEVGVQARRLQSDSSSRALGNRGKP</sequence>
<accession>A0A809S2Y9</accession>
<protein>
    <submittedName>
        <fullName evidence="1">Uncharacterized protein</fullName>
    </submittedName>
</protein>
<evidence type="ECO:0000313" key="1">
    <source>
        <dbReference type="EMBL" id="BBO22927.1"/>
    </source>
</evidence>
<dbReference type="KEGG" id="npy:NPRO_05220"/>
<dbReference type="AlphaFoldDB" id="A0A809S2Y9"/>
<gene>
    <name evidence="1" type="ORF">NPRO_05220</name>
</gene>